<feature type="domain" description="LamG-like jellyroll fold" evidence="3">
    <location>
        <begin position="278"/>
        <end position="427"/>
    </location>
</feature>
<dbReference type="Gene3D" id="2.130.10.10">
    <property type="entry name" value="YVTN repeat-like/Quinoprotein amine dehydrogenase"/>
    <property type="match status" value="1"/>
</dbReference>
<evidence type="ECO:0000259" key="3">
    <source>
        <dbReference type="SMART" id="SM00560"/>
    </source>
</evidence>
<dbReference type="SUPFAM" id="SSF49899">
    <property type="entry name" value="Concanavalin A-like lectins/glucanases"/>
    <property type="match status" value="1"/>
</dbReference>
<dbReference type="SUPFAM" id="SSF75011">
    <property type="entry name" value="3-carboxy-cis,cis-mucoante lactonizing enzyme"/>
    <property type="match status" value="1"/>
</dbReference>
<dbReference type="Proteomes" id="UP000638648">
    <property type="component" value="Unassembled WGS sequence"/>
</dbReference>
<dbReference type="PANTHER" id="PTHR47197">
    <property type="entry name" value="PROTEIN NIRF"/>
    <property type="match status" value="1"/>
</dbReference>
<comment type="caution">
    <text evidence="4">The sequence shown here is derived from an EMBL/GenBank/DDBJ whole genome shotgun (WGS) entry which is preliminary data.</text>
</comment>
<organism evidence="4 5">
    <name type="scientific">Actinopolymorpha pittospori</name>
    <dbReference type="NCBI Taxonomy" id="648752"/>
    <lineage>
        <taxon>Bacteria</taxon>
        <taxon>Bacillati</taxon>
        <taxon>Actinomycetota</taxon>
        <taxon>Actinomycetes</taxon>
        <taxon>Propionibacteriales</taxon>
        <taxon>Actinopolymorphaceae</taxon>
        <taxon>Actinopolymorpha</taxon>
    </lineage>
</organism>
<sequence length="1347" mass="139046">MTGPTAVLDSMQLGLTAAYQRGMERLTLPLGGTDGAGITTVPAYDFGSYRSRYAGRLPQSPRYLVVPQAPPTVPATVRVWFTRDAGLPEESVDVVVPAGAAAGVAVPLGAAAAITPTLRLTRFQPQPPADQTAAAWQLVGLLGNLAKLLWVIGAEHAELGALLTDVAAQRNAATAHGASLDLLGGDLWVPRFPPRPYAWDPDTIALYHLDDRPSGGQPEVVTVADDRARYESTSHPGTNSGGRSGQPGRFSYAFGFSTRSPAQVTVPDHADFALPAGSGFTVEAVVKPDRAVTTPGAVVAKRNPLNAPAGTGWALTVGSYRGIDHNVRFSVADGSREYELFADVDLADGRSHHVAGVLDRTGGTTGRLYLDGALVANSRFEPLGALTSAEPLRLGRGNELVANTPTDAQYAGLIDEVRLSTVARSSFHPVVGEGDDEYRRRLRVFQRWLLPTPDALLNALTELVGPVGGDPRPFVLDEGVDPLTTGTLPMRVLPGPFAPGAGIAADGDVHSTEAAAVGVVEDESGFDPAWLRPHENRPKLDFGGVAEHRLMQWSVRAALGRLLDRLAPVTGSLRVLRAYDPEAGDLSRIGRALLLAHETLPPGELAVHAFAAGFGWVRRTGSGEVHVAQAAADSFRILPAPAVSGTALPDLIEGGTLTLSLDPDPGPLADAEVRWSVSRCGPGEAAVTLAGKKAVLQGVAAGTLSVRAEVVRRRHTAGGSRTVRIGLSDTALGVGGSITGDGTRGVAEAAAAGAPHDDFDEVYLVTRTDDLTGEHPNVAYGTDPANRRMQRVTGLALDRLLGLLTGAGAVTVVKAYDPAGAGLLAQGRALWLRHSTLTAPALAARAFAAGFDFVRVDAGPPQTVQVAVSAGEQIGVTGPAEVAVGTAVTASASPQADPSAVAFAADGSRAYVANRASARVTALTLAGTATAFPALTLDRSAWVQATPVALAFAAGKLYVAHELPGTVSVLDPVTLAPTGTQISTGPQPVALATAGTRLFVGCAGDRTIRAYDTGTGAQVATGTVPDTPLSLAVVPGGSTLYAVLAGNRFCRVDLTTLVAGAAIATGAGAAHAVVSPNGAKLYVSCAADDPADRTGTVRIYQTATNTQSKVVDGFPADAAPGAMAIGADGRFLYVATSGPGRVHVLDAATDTLLAPVFTPAGPTRWPATSPAGAAYPAAVVAVSAGTVVLGDPAPLGQTPQRAPRVMTAVRLGSGAGEQLSWATVPFSRGQVELSSVVSPTIRVTGAQPGSTLVRVVSVRGDHLLPYQFEVRLVPALDADPTVTLTKDQYDLVMNILNWFHPIGVEVRTDRLRAHVVELGSADADLAPAYTFPQYRFPGLPAPGPTQG</sequence>
<dbReference type="EMBL" id="JADBEM010000001">
    <property type="protein sequence ID" value="MBE1603578.1"/>
    <property type="molecule type" value="Genomic_DNA"/>
</dbReference>
<dbReference type="Gene3D" id="3.30.1380.10">
    <property type="match status" value="2"/>
</dbReference>
<keyword evidence="1" id="KW-0732">Signal</keyword>
<reference evidence="4" key="1">
    <citation type="submission" date="2020-10" db="EMBL/GenBank/DDBJ databases">
        <title>Sequencing the genomes of 1000 actinobacteria strains.</title>
        <authorList>
            <person name="Klenk H.-P."/>
        </authorList>
    </citation>
    <scope>NUCLEOTIDE SEQUENCE</scope>
    <source>
        <strain evidence="4">DSM 45354</strain>
    </source>
</reference>
<keyword evidence="2" id="KW-1015">Disulfide bond</keyword>
<dbReference type="Gene3D" id="2.60.120.200">
    <property type="match status" value="1"/>
</dbReference>
<dbReference type="InterPro" id="IPR015943">
    <property type="entry name" value="WD40/YVTN_repeat-like_dom_sf"/>
</dbReference>
<keyword evidence="5" id="KW-1185">Reference proteome</keyword>
<evidence type="ECO:0000256" key="2">
    <source>
        <dbReference type="ARBA" id="ARBA00023157"/>
    </source>
</evidence>
<dbReference type="Pfam" id="PF13385">
    <property type="entry name" value="Laminin_G_3"/>
    <property type="match status" value="1"/>
</dbReference>
<evidence type="ECO:0000256" key="1">
    <source>
        <dbReference type="ARBA" id="ARBA00022729"/>
    </source>
</evidence>
<dbReference type="InterPro" id="IPR006558">
    <property type="entry name" value="LamG-like"/>
</dbReference>
<dbReference type="GO" id="GO:0003677">
    <property type="term" value="F:DNA binding"/>
    <property type="evidence" value="ECO:0007669"/>
    <property type="project" value="UniProtKB-KW"/>
</dbReference>
<accession>A0A927MQW2</accession>
<dbReference type="RefSeq" id="WP_192748355.1">
    <property type="nucleotide sequence ID" value="NZ_BAABJL010000219.1"/>
</dbReference>
<dbReference type="InterPro" id="IPR009045">
    <property type="entry name" value="Zn_M74/Hedgehog-like"/>
</dbReference>
<protein>
    <submittedName>
        <fullName evidence="4">DNA-binding beta-propeller fold protein YncE</fullName>
    </submittedName>
</protein>
<proteinExistence type="predicted"/>
<dbReference type="InterPro" id="IPR013320">
    <property type="entry name" value="ConA-like_dom_sf"/>
</dbReference>
<keyword evidence="4" id="KW-0238">DNA-binding</keyword>
<evidence type="ECO:0000313" key="4">
    <source>
        <dbReference type="EMBL" id="MBE1603578.1"/>
    </source>
</evidence>
<name>A0A927MQW2_9ACTN</name>
<dbReference type="InterPro" id="IPR051200">
    <property type="entry name" value="Host-pathogen_enzymatic-act"/>
</dbReference>
<dbReference type="SMART" id="SM00560">
    <property type="entry name" value="LamGL"/>
    <property type="match status" value="1"/>
</dbReference>
<gene>
    <name evidence="4" type="ORF">HEB94_000426</name>
</gene>
<evidence type="ECO:0000313" key="5">
    <source>
        <dbReference type="Proteomes" id="UP000638648"/>
    </source>
</evidence>
<dbReference type="PANTHER" id="PTHR47197:SF3">
    <property type="entry name" value="DIHYDRO-HEME D1 DEHYDROGENASE"/>
    <property type="match status" value="1"/>
</dbReference>